<evidence type="ECO:0000256" key="8">
    <source>
        <dbReference type="SAM" id="SignalP"/>
    </source>
</evidence>
<evidence type="ECO:0000256" key="2">
    <source>
        <dbReference type="ARBA" id="ARBA00008163"/>
    </source>
</evidence>
<evidence type="ECO:0000313" key="10">
    <source>
        <dbReference type="Proteomes" id="UP000425960"/>
    </source>
</evidence>
<gene>
    <name evidence="9" type="ORF">DSCO28_56880</name>
</gene>
<dbReference type="RefSeq" id="WP_155312717.1">
    <property type="nucleotide sequence ID" value="NZ_AP021876.1"/>
</dbReference>
<dbReference type="InterPro" id="IPR005017">
    <property type="entry name" value="OMPP1/FadL/TodX"/>
</dbReference>
<dbReference type="Proteomes" id="UP000425960">
    <property type="component" value="Chromosome"/>
</dbReference>
<evidence type="ECO:0000256" key="5">
    <source>
        <dbReference type="ARBA" id="ARBA00022729"/>
    </source>
</evidence>
<accession>A0A5K7ZXY7</accession>
<protein>
    <recommendedName>
        <fullName evidence="11">Aromatic hydrocarbon degradation protein</fullName>
    </recommendedName>
</protein>
<dbReference type="KEGG" id="dov:DSCO28_56880"/>
<dbReference type="PANTHER" id="PTHR35093:SF8">
    <property type="entry name" value="OUTER MEMBRANE PROTEIN NMB0088-RELATED"/>
    <property type="match status" value="1"/>
</dbReference>
<dbReference type="GO" id="GO:0009279">
    <property type="term" value="C:cell outer membrane"/>
    <property type="evidence" value="ECO:0007669"/>
    <property type="project" value="UniProtKB-SubCell"/>
</dbReference>
<dbReference type="SUPFAM" id="SSF56935">
    <property type="entry name" value="Porins"/>
    <property type="match status" value="1"/>
</dbReference>
<evidence type="ECO:0000256" key="6">
    <source>
        <dbReference type="ARBA" id="ARBA00023136"/>
    </source>
</evidence>
<evidence type="ECO:0000313" key="9">
    <source>
        <dbReference type="EMBL" id="BBO85122.1"/>
    </source>
</evidence>
<dbReference type="GO" id="GO:0015483">
    <property type="term" value="F:long-chain fatty acid transporting porin activity"/>
    <property type="evidence" value="ECO:0007669"/>
    <property type="project" value="TreeGrafter"/>
</dbReference>
<dbReference type="EMBL" id="AP021876">
    <property type="protein sequence ID" value="BBO85122.1"/>
    <property type="molecule type" value="Genomic_DNA"/>
</dbReference>
<dbReference type="Pfam" id="PF03349">
    <property type="entry name" value="Toluene_X"/>
    <property type="match status" value="1"/>
</dbReference>
<evidence type="ECO:0000256" key="1">
    <source>
        <dbReference type="ARBA" id="ARBA00004571"/>
    </source>
</evidence>
<feature type="chain" id="PRO_5030132191" description="Aromatic hydrocarbon degradation protein" evidence="8">
    <location>
        <begin position="22"/>
        <end position="424"/>
    </location>
</feature>
<dbReference type="AlphaFoldDB" id="A0A5K7ZXY7"/>
<keyword evidence="7" id="KW-0998">Cell outer membrane</keyword>
<reference evidence="9 10" key="1">
    <citation type="submission" date="2019-11" db="EMBL/GenBank/DDBJ databases">
        <title>Comparative genomics of hydrocarbon-degrading Desulfosarcina strains.</title>
        <authorList>
            <person name="Watanabe M."/>
            <person name="Kojima H."/>
            <person name="Fukui M."/>
        </authorList>
    </citation>
    <scope>NUCLEOTIDE SEQUENCE [LARGE SCALE GENOMIC DNA]</scope>
    <source>
        <strain evidence="9 10">28bB2T</strain>
    </source>
</reference>
<evidence type="ECO:0008006" key="11">
    <source>
        <dbReference type="Google" id="ProtNLM"/>
    </source>
</evidence>
<evidence type="ECO:0000256" key="3">
    <source>
        <dbReference type="ARBA" id="ARBA00022452"/>
    </source>
</evidence>
<keyword evidence="5 8" id="KW-0732">Signal</keyword>
<keyword evidence="4" id="KW-0812">Transmembrane</keyword>
<dbReference type="PANTHER" id="PTHR35093">
    <property type="entry name" value="OUTER MEMBRANE PROTEIN NMB0088-RELATED"/>
    <property type="match status" value="1"/>
</dbReference>
<comment type="similarity">
    <text evidence="2">Belongs to the OmpP1/FadL family.</text>
</comment>
<keyword evidence="6" id="KW-0472">Membrane</keyword>
<proteinExistence type="inferred from homology"/>
<organism evidence="9 10">
    <name type="scientific">Desulfosarcina ovata subsp. sediminis</name>
    <dbReference type="NCBI Taxonomy" id="885957"/>
    <lineage>
        <taxon>Bacteria</taxon>
        <taxon>Pseudomonadati</taxon>
        <taxon>Thermodesulfobacteriota</taxon>
        <taxon>Desulfobacteria</taxon>
        <taxon>Desulfobacterales</taxon>
        <taxon>Desulfosarcinaceae</taxon>
        <taxon>Desulfosarcina</taxon>
    </lineage>
</organism>
<keyword evidence="3" id="KW-1134">Transmembrane beta strand</keyword>
<comment type="subcellular location">
    <subcellularLocation>
        <location evidence="1">Cell outer membrane</location>
        <topology evidence="1">Multi-pass membrane protein</topology>
    </subcellularLocation>
</comment>
<sequence>MIKRLLQVVCLTVLSASYAWGANVDTFGIGAKATALGGAFSAYADDPYAIHYNPAGLVQIERPTVSAGVNIIDPTLKVNDFHVDSQSPTDFEDTSDDLIVPHMGFAMRLTDHWAVGAAFYVPYGLDIEWDDDPAKNPGAYNCYHSYYYRVVLTPSVAYKFNEKWSVGMGLVLGQSESGVEHLLYYPTNPLLHGSKIESELEDNFNYSFNIGVMYHPTESITLGLTYRSETDTEFEGDVKIVGTGIKSDIELDSVDHPQQVQFGLRFQPIKRVSMEIDVVWTDWSVVDRQVTTFSDDFLYGTYGPGNPQNIARDWDDTMQFKAGIEWQTTDYLALRVGYFYDQSPIPDDTFDLVWPDADKKTYSIGFGLNLGRVTVDGVVQYIRTEVNRQIGGESDSLNHTYYGSTSLDAEGELWGYGLTVNYAF</sequence>
<feature type="signal peptide" evidence="8">
    <location>
        <begin position="1"/>
        <end position="21"/>
    </location>
</feature>
<evidence type="ECO:0000256" key="4">
    <source>
        <dbReference type="ARBA" id="ARBA00022692"/>
    </source>
</evidence>
<evidence type="ECO:0000256" key="7">
    <source>
        <dbReference type="ARBA" id="ARBA00023237"/>
    </source>
</evidence>
<name>A0A5K7ZXY7_9BACT</name>
<dbReference type="Gene3D" id="2.40.160.60">
    <property type="entry name" value="Outer membrane protein transport protein (OMPP1/FadL/TodX)"/>
    <property type="match status" value="1"/>
</dbReference>